<feature type="compositionally biased region" description="Polar residues" evidence="1">
    <location>
        <begin position="1"/>
        <end position="19"/>
    </location>
</feature>
<evidence type="ECO:0000256" key="1">
    <source>
        <dbReference type="SAM" id="MobiDB-lite"/>
    </source>
</evidence>
<accession>A0A8J4D1I1</accession>
<organism evidence="2 3">
    <name type="scientific">Volvox reticuliferus</name>
    <dbReference type="NCBI Taxonomy" id="1737510"/>
    <lineage>
        <taxon>Eukaryota</taxon>
        <taxon>Viridiplantae</taxon>
        <taxon>Chlorophyta</taxon>
        <taxon>core chlorophytes</taxon>
        <taxon>Chlorophyceae</taxon>
        <taxon>CS clade</taxon>
        <taxon>Chlamydomonadales</taxon>
        <taxon>Volvocaceae</taxon>
        <taxon>Volvox</taxon>
    </lineage>
</organism>
<comment type="caution">
    <text evidence="2">The sequence shown here is derived from an EMBL/GenBank/DDBJ whole genome shotgun (WGS) entry which is preliminary data.</text>
</comment>
<sequence>GNSATPGSSSGGAHSSKNPSAGGAAGYSSGGASLNGSSGGAAGGVSMMPYLPVGPMGPMAPLDPALAMQPLPLPPGSPPMALIPGALNIPPGSDMSVLTDYVMKTG</sequence>
<dbReference type="AlphaFoldDB" id="A0A8J4D1I1"/>
<keyword evidence="3" id="KW-1185">Reference proteome</keyword>
<protein>
    <submittedName>
        <fullName evidence="2">Uncharacterized protein</fullName>
    </submittedName>
</protein>
<reference evidence="2" key="1">
    <citation type="journal article" date="2021" name="Proc. Natl. Acad. Sci. U.S.A.">
        <title>Three genomes in the algal genus Volvox reveal the fate of a haploid sex-determining region after a transition to homothallism.</title>
        <authorList>
            <person name="Yamamoto K."/>
            <person name="Hamaji T."/>
            <person name="Kawai-Toyooka H."/>
            <person name="Matsuzaki R."/>
            <person name="Takahashi F."/>
            <person name="Nishimura Y."/>
            <person name="Kawachi M."/>
            <person name="Noguchi H."/>
            <person name="Minakuchi Y."/>
            <person name="Umen J.G."/>
            <person name="Toyoda A."/>
            <person name="Nozaki H."/>
        </authorList>
    </citation>
    <scope>NUCLEOTIDE SEQUENCE</scope>
    <source>
        <strain evidence="2">NIES-3786</strain>
    </source>
</reference>
<name>A0A8J4D1I1_9CHLO</name>
<feature type="non-terminal residue" evidence="2">
    <location>
        <position position="1"/>
    </location>
</feature>
<feature type="non-terminal residue" evidence="2">
    <location>
        <position position="106"/>
    </location>
</feature>
<dbReference type="Proteomes" id="UP000747110">
    <property type="component" value="Unassembled WGS sequence"/>
</dbReference>
<proteinExistence type="predicted"/>
<gene>
    <name evidence="2" type="ORF">Vretifemale_18429</name>
</gene>
<feature type="region of interest" description="Disordered" evidence="1">
    <location>
        <begin position="1"/>
        <end position="39"/>
    </location>
</feature>
<evidence type="ECO:0000313" key="2">
    <source>
        <dbReference type="EMBL" id="GIL90757.1"/>
    </source>
</evidence>
<evidence type="ECO:0000313" key="3">
    <source>
        <dbReference type="Proteomes" id="UP000747110"/>
    </source>
</evidence>
<dbReference type="EMBL" id="BNCP01000060">
    <property type="protein sequence ID" value="GIL90757.1"/>
    <property type="molecule type" value="Genomic_DNA"/>
</dbReference>